<dbReference type="AlphaFoldDB" id="A0A916NFF0"/>
<dbReference type="Gene3D" id="3.30.70.1440">
    <property type="entry name" value="Multidrug efflux transporter AcrB pore domain"/>
    <property type="match status" value="1"/>
</dbReference>
<dbReference type="InterPro" id="IPR001036">
    <property type="entry name" value="Acrflvin-R"/>
</dbReference>
<dbReference type="KEGG" id="ptan:CRYO30217_00661"/>
<feature type="transmembrane region" description="Helical" evidence="1">
    <location>
        <begin position="1192"/>
        <end position="1225"/>
    </location>
</feature>
<feature type="transmembrane region" description="Helical" evidence="1">
    <location>
        <begin position="1087"/>
        <end position="1110"/>
    </location>
</feature>
<keyword evidence="1" id="KW-0472">Membrane</keyword>
<feature type="transmembrane region" description="Helical" evidence="1">
    <location>
        <begin position="512"/>
        <end position="529"/>
    </location>
</feature>
<dbReference type="Proteomes" id="UP000683507">
    <property type="component" value="Chromosome"/>
</dbReference>
<feature type="transmembrane region" description="Helical" evidence="1">
    <location>
        <begin position="24"/>
        <end position="43"/>
    </location>
</feature>
<feature type="transmembrane region" description="Helical" evidence="1">
    <location>
        <begin position="476"/>
        <end position="500"/>
    </location>
</feature>
<evidence type="ECO:0000313" key="3">
    <source>
        <dbReference type="Proteomes" id="UP000683507"/>
    </source>
</evidence>
<dbReference type="PRINTS" id="PR00702">
    <property type="entry name" value="ACRIFLAVINRP"/>
</dbReference>
<dbReference type="PANTHER" id="PTHR32063:SF0">
    <property type="entry name" value="SWARMING MOTILITY PROTEIN SWRC"/>
    <property type="match status" value="1"/>
</dbReference>
<dbReference type="GO" id="GO:0005886">
    <property type="term" value="C:plasma membrane"/>
    <property type="evidence" value="ECO:0007669"/>
    <property type="project" value="TreeGrafter"/>
</dbReference>
<dbReference type="SUPFAM" id="SSF82714">
    <property type="entry name" value="Multidrug efflux transporter AcrB TolC docking domain, DN and DC subdomains"/>
    <property type="match status" value="2"/>
</dbReference>
<dbReference type="Gene3D" id="1.20.1640.10">
    <property type="entry name" value="Multidrug efflux transporter AcrB transmembrane domain"/>
    <property type="match status" value="3"/>
</dbReference>
<dbReference type="RefSeq" id="WP_258540890.1">
    <property type="nucleotide sequence ID" value="NZ_OU015584.1"/>
</dbReference>
<reference evidence="2" key="1">
    <citation type="submission" date="2021-04" db="EMBL/GenBank/DDBJ databases">
        <authorList>
            <person name="Rodrigo-Torres L."/>
            <person name="Arahal R. D."/>
            <person name="Lucena T."/>
        </authorList>
    </citation>
    <scope>NUCLEOTIDE SEQUENCE</scope>
    <source>
        <strain evidence="2">AS29M-1</strain>
    </source>
</reference>
<dbReference type="SUPFAM" id="SSF82693">
    <property type="entry name" value="Multidrug efflux transporter AcrB pore domain, PN1, PN2, PC1 and PC2 subdomains"/>
    <property type="match status" value="2"/>
</dbReference>
<dbReference type="GO" id="GO:0042910">
    <property type="term" value="F:xenobiotic transmembrane transporter activity"/>
    <property type="evidence" value="ECO:0007669"/>
    <property type="project" value="TreeGrafter"/>
</dbReference>
<feature type="transmembrane region" description="Helical" evidence="1">
    <location>
        <begin position="442"/>
        <end position="464"/>
    </location>
</feature>
<sequence>MSSDKKENSGEFKLSTASVKNRKTVYLVIMILLLGGISAYQNLSRESFPEVQIPKIFVNVPYPGNSPDIVRDKIIKPIEKELNNLKGVEKIEANALQDMGYLIVEFDFSVSSKEAKDLVTDAVTDAKSDKNFATDLPYEPTIQELDVNDMPVVNINLSGDFPIEVLNAKAEYLQDKIEALAEINEVDIRGVQDQKLKIEVKQDMAESKMVSVDDIEAAISRENVNVGAGSLKIDGVEHFVMLEGKFTTVDEIQNMVVKHDGDKDVYMYEVANVSFGDADTTSYARENDLPVVMLDVKKRAGANIINAIDQIKDIVNDAKDDGTLAGINVSFTNDQSDKIRSQVSNLENSIILGVILVVGVLLFFLGLRNALFVGVAIPLSMFMSFMLLHAAGVTLNVMVLFSLVLALGMLVDNGIVVVENVYRLMDEGYDGFQAAIKGVGEVAWPIIASTATTLAAFVPLAIWPGTMGEFMKFLPITLMIVLGSSLFVALVINPVLTAVMMKLKEEDKKLETRDFIVVIAASVLSLAMASPQAMIVGGIGYAILIGYSLFRFVLHSKDTAKTFSLIPAVIIIGFAFLHYMMVSLAAGNGLMLVGGFILFNRFYSIPVTDWFQNKALPKMENGYRNALAWIMNGKRPIWVFSGTFGILILSFVLIAKFPTETVFFPDNEPNYVNIYIEYPVGTDIEVTNNTTKEIKQLVDEVLNEEVENSGEHKINWKADTYTYNSVYNLKKVKDAGGEIHYDTVPFISSVLEQVGAGAGKDRFGGSANGTPHKSKITIKFSEFEHRKGLNTSIVKKKIEDKIHYWNGNIADLKILVDKEEVGPPTQDPIYIEVTGSENYDLLVEAATEIKKFINAQQIDGMQKVDTDVKISKAEFRIIFDRVKLRTSGMSFGQVASTIRTALFGKDVSTFEKGDEIYDLNIRFEDEFRGDIDALLNQKIMFRNNRGQFLTVPIMSVVKDYEIVYKNTSIRREDMENMVIASAGVEEGANGNNLVKITKEKMVEFEKSDVWQKYESQGIKYKFGGEMEEQQKEMSFLTTALLIAVFLILLIIVMQFNSYSTPLIIVMSVVLSLAGVFLGIVIGRNPFVIMMTMIGIISLAGIVVNNAIVLIDYTNLLRTRRKEELGMTDEDQLSIADVKEAIITGGQTRLRPVLLTAITTILGLIPMATGMNLDFYSLMSDLDPKIYFGGDNAMFFGPMSVAIIYGLTFATFLTLIVVPVMYYLLFRLKLWFYRVSGWQLREKI</sequence>
<dbReference type="InterPro" id="IPR027463">
    <property type="entry name" value="AcrB_DN_DC_subdom"/>
</dbReference>
<feature type="transmembrane region" description="Helical" evidence="1">
    <location>
        <begin position="1035"/>
        <end position="1055"/>
    </location>
</feature>
<gene>
    <name evidence="2" type="primary">mdtC_1</name>
    <name evidence="2" type="ORF">CRYO30217_00661</name>
</gene>
<protein>
    <submittedName>
        <fullName evidence="2">Multidrug resistance protein MdtC</fullName>
    </submittedName>
</protein>
<evidence type="ECO:0000256" key="1">
    <source>
        <dbReference type="SAM" id="Phobius"/>
    </source>
</evidence>
<feature type="transmembrane region" description="Helical" evidence="1">
    <location>
        <begin position="565"/>
        <end position="586"/>
    </location>
</feature>
<dbReference type="Gene3D" id="3.30.70.1430">
    <property type="entry name" value="Multidrug efflux transporter AcrB pore domain"/>
    <property type="match status" value="2"/>
</dbReference>
<feature type="transmembrane region" description="Helical" evidence="1">
    <location>
        <begin position="397"/>
        <end position="422"/>
    </location>
</feature>
<feature type="transmembrane region" description="Helical" evidence="1">
    <location>
        <begin position="371"/>
        <end position="391"/>
    </location>
</feature>
<feature type="transmembrane region" description="Helical" evidence="1">
    <location>
        <begin position="346"/>
        <end position="364"/>
    </location>
</feature>
<dbReference type="Gene3D" id="3.30.2090.10">
    <property type="entry name" value="Multidrug efflux transporter AcrB TolC docking domain, DN and DC subdomains"/>
    <property type="match status" value="2"/>
</dbReference>
<feature type="transmembrane region" description="Helical" evidence="1">
    <location>
        <begin position="1062"/>
        <end position="1081"/>
    </location>
</feature>
<keyword evidence="1" id="KW-0812">Transmembrane</keyword>
<dbReference type="Pfam" id="PF00873">
    <property type="entry name" value="ACR_tran"/>
    <property type="match status" value="2"/>
</dbReference>
<dbReference type="SUPFAM" id="SSF82866">
    <property type="entry name" value="Multidrug efflux transporter AcrB transmembrane domain"/>
    <property type="match status" value="2"/>
</dbReference>
<proteinExistence type="predicted"/>
<keyword evidence="3" id="KW-1185">Reference proteome</keyword>
<feature type="transmembrane region" description="Helical" evidence="1">
    <location>
        <begin position="592"/>
        <end position="611"/>
    </location>
</feature>
<accession>A0A916NFF0</accession>
<dbReference type="EMBL" id="OU015584">
    <property type="protein sequence ID" value="CAG5078402.1"/>
    <property type="molecule type" value="Genomic_DNA"/>
</dbReference>
<dbReference type="Gene3D" id="3.30.70.1320">
    <property type="entry name" value="Multidrug efflux transporter AcrB pore domain like"/>
    <property type="match status" value="1"/>
</dbReference>
<feature type="transmembrane region" description="Helical" evidence="1">
    <location>
        <begin position="535"/>
        <end position="553"/>
    </location>
</feature>
<feature type="transmembrane region" description="Helical" evidence="1">
    <location>
        <begin position="637"/>
        <end position="655"/>
    </location>
</feature>
<feature type="transmembrane region" description="Helical" evidence="1">
    <location>
        <begin position="1152"/>
        <end position="1172"/>
    </location>
</feature>
<dbReference type="PANTHER" id="PTHR32063">
    <property type="match status" value="1"/>
</dbReference>
<evidence type="ECO:0000313" key="2">
    <source>
        <dbReference type="EMBL" id="CAG5078402.1"/>
    </source>
</evidence>
<organism evidence="2 3">
    <name type="scientific">Parvicella tangerina</name>
    <dbReference type="NCBI Taxonomy" id="2829795"/>
    <lineage>
        <taxon>Bacteria</taxon>
        <taxon>Pseudomonadati</taxon>
        <taxon>Bacteroidota</taxon>
        <taxon>Flavobacteriia</taxon>
        <taxon>Flavobacteriales</taxon>
        <taxon>Parvicellaceae</taxon>
        <taxon>Parvicella</taxon>
    </lineage>
</organism>
<name>A0A916NFF0_9FLAO</name>
<keyword evidence="1" id="KW-1133">Transmembrane helix</keyword>